<gene>
    <name evidence="1" type="ORF">HELGO_WM25944</name>
</gene>
<dbReference type="EMBL" id="CACVAT010000602">
    <property type="protein sequence ID" value="CAA6830569.1"/>
    <property type="molecule type" value="Genomic_DNA"/>
</dbReference>
<protein>
    <submittedName>
        <fullName evidence="1">Uncharacterized protein</fullName>
    </submittedName>
</protein>
<evidence type="ECO:0000313" key="1">
    <source>
        <dbReference type="EMBL" id="CAA6830569.1"/>
    </source>
</evidence>
<sequence>MGDVRCRLTNLGFQFNTSMSEGIHPLAFSYTLPRVKRILHELLKNEKNISAGHIFLIRVSILLYLDEELAMPFGSVYFRHEDNPAYTAITITKEIKKVLKFFSEPVPNVNKLKIKNLSCKEPVESLQDMFNTYQIGINYTPFKRYLQTTLLNDSAIKAIMEYELSPNQHNLMLLQLSLSGQECLLSLSDRESDYYNNRKMARIIKVLDETSIALPEELRRHVPVTNHATKKPILSSPIEIKIRSK</sequence>
<dbReference type="AlphaFoldDB" id="A0A6S6UEV8"/>
<reference evidence="1" key="1">
    <citation type="submission" date="2020-01" db="EMBL/GenBank/DDBJ databases">
        <authorList>
            <person name="Meier V. D."/>
            <person name="Meier V D."/>
        </authorList>
    </citation>
    <scope>NUCLEOTIDE SEQUENCE</scope>
    <source>
        <strain evidence="1">HLG_WM_MAG_09</strain>
    </source>
</reference>
<accession>A0A6S6UEV8</accession>
<name>A0A6S6UEV8_9GAMM</name>
<organism evidence="1">
    <name type="scientific">uncultured Thiotrichaceae bacterium</name>
    <dbReference type="NCBI Taxonomy" id="298394"/>
    <lineage>
        <taxon>Bacteria</taxon>
        <taxon>Pseudomonadati</taxon>
        <taxon>Pseudomonadota</taxon>
        <taxon>Gammaproteobacteria</taxon>
        <taxon>Thiotrichales</taxon>
        <taxon>Thiotrichaceae</taxon>
        <taxon>environmental samples</taxon>
    </lineage>
</organism>
<proteinExistence type="predicted"/>